<name>A0ABV8KVX4_9ACTN</name>
<evidence type="ECO:0000259" key="2">
    <source>
        <dbReference type="PROSITE" id="PS50995"/>
    </source>
</evidence>
<feature type="domain" description="HTH marR-type" evidence="2">
    <location>
        <begin position="17"/>
        <end position="149"/>
    </location>
</feature>
<feature type="region of interest" description="Disordered" evidence="1">
    <location>
        <begin position="151"/>
        <end position="172"/>
    </location>
</feature>
<organism evidence="3 4">
    <name type="scientific">Micromonospora zhanjiangensis</name>
    <dbReference type="NCBI Taxonomy" id="1522057"/>
    <lineage>
        <taxon>Bacteria</taxon>
        <taxon>Bacillati</taxon>
        <taxon>Actinomycetota</taxon>
        <taxon>Actinomycetes</taxon>
        <taxon>Micromonosporales</taxon>
        <taxon>Micromonosporaceae</taxon>
        <taxon>Micromonospora</taxon>
    </lineage>
</organism>
<reference evidence="4" key="1">
    <citation type="journal article" date="2019" name="Int. J. Syst. Evol. Microbiol.">
        <title>The Global Catalogue of Microorganisms (GCM) 10K type strain sequencing project: providing services to taxonomists for standard genome sequencing and annotation.</title>
        <authorList>
            <consortium name="The Broad Institute Genomics Platform"/>
            <consortium name="The Broad Institute Genome Sequencing Center for Infectious Disease"/>
            <person name="Wu L."/>
            <person name="Ma J."/>
        </authorList>
    </citation>
    <scope>NUCLEOTIDE SEQUENCE [LARGE SCALE GENOMIC DNA]</scope>
    <source>
        <strain evidence="4">2902at01</strain>
    </source>
</reference>
<dbReference type="SMART" id="SM00347">
    <property type="entry name" value="HTH_MARR"/>
    <property type="match status" value="1"/>
</dbReference>
<dbReference type="InterPro" id="IPR000835">
    <property type="entry name" value="HTH_MarR-typ"/>
</dbReference>
<evidence type="ECO:0000313" key="3">
    <source>
        <dbReference type="EMBL" id="MFC4109882.1"/>
    </source>
</evidence>
<dbReference type="InterPro" id="IPR036390">
    <property type="entry name" value="WH_DNA-bd_sf"/>
</dbReference>
<dbReference type="EMBL" id="JBHSBN010000030">
    <property type="protein sequence ID" value="MFC4109882.1"/>
    <property type="molecule type" value="Genomic_DNA"/>
</dbReference>
<comment type="caution">
    <text evidence="3">The sequence shown here is derived from an EMBL/GenBank/DDBJ whole genome shotgun (WGS) entry which is preliminary data.</text>
</comment>
<gene>
    <name evidence="3" type="ORF">ACFOX0_28640</name>
</gene>
<dbReference type="SUPFAM" id="SSF46785">
    <property type="entry name" value="Winged helix' DNA-binding domain"/>
    <property type="match status" value="1"/>
</dbReference>
<protein>
    <submittedName>
        <fullName evidence="3">MarR family winged helix-turn-helix transcriptional regulator</fullName>
    </submittedName>
</protein>
<dbReference type="Pfam" id="PF12802">
    <property type="entry name" value="MarR_2"/>
    <property type="match status" value="1"/>
</dbReference>
<sequence>MSSTDKSPFLRGELTPPVRAFRLTLSLAQRLRYLMDDRLRADDLTTGQAALLTLVAALDAPSVKQVAAGLGTTHQNVAQLVRALERKGMLAVRDDPTDGRRKLLSVTEASRAYWRSRDDDDHTAVADWFAVLSDRELAVFVELAERVLSSLDATPEPTASPVSGAADPPPAR</sequence>
<dbReference type="Proteomes" id="UP001595868">
    <property type="component" value="Unassembled WGS sequence"/>
</dbReference>
<dbReference type="PROSITE" id="PS50995">
    <property type="entry name" value="HTH_MARR_2"/>
    <property type="match status" value="1"/>
</dbReference>
<evidence type="ECO:0000256" key="1">
    <source>
        <dbReference type="SAM" id="MobiDB-lite"/>
    </source>
</evidence>
<accession>A0ABV8KVX4</accession>
<dbReference type="RefSeq" id="WP_377551852.1">
    <property type="nucleotide sequence ID" value="NZ_JBHSBN010000030.1"/>
</dbReference>
<keyword evidence="4" id="KW-1185">Reference proteome</keyword>
<dbReference type="PANTHER" id="PTHR33164:SF43">
    <property type="entry name" value="HTH-TYPE TRANSCRIPTIONAL REPRESSOR YETL"/>
    <property type="match status" value="1"/>
</dbReference>
<dbReference type="Gene3D" id="1.10.10.10">
    <property type="entry name" value="Winged helix-like DNA-binding domain superfamily/Winged helix DNA-binding domain"/>
    <property type="match status" value="1"/>
</dbReference>
<dbReference type="InterPro" id="IPR039422">
    <property type="entry name" value="MarR/SlyA-like"/>
</dbReference>
<dbReference type="PANTHER" id="PTHR33164">
    <property type="entry name" value="TRANSCRIPTIONAL REGULATOR, MARR FAMILY"/>
    <property type="match status" value="1"/>
</dbReference>
<dbReference type="InterPro" id="IPR036388">
    <property type="entry name" value="WH-like_DNA-bd_sf"/>
</dbReference>
<evidence type="ECO:0000313" key="4">
    <source>
        <dbReference type="Proteomes" id="UP001595868"/>
    </source>
</evidence>
<proteinExistence type="predicted"/>